<keyword evidence="2" id="KW-0472">Membrane</keyword>
<gene>
    <name evidence="3" type="ORF">PRUPE_1G464100</name>
</gene>
<dbReference type="Gramene" id="ONI34133">
    <property type="protein sequence ID" value="ONI34133"/>
    <property type="gene ID" value="PRUPE_1G464100"/>
</dbReference>
<dbReference type="OMA" id="SCEYWWI"/>
<dbReference type="AlphaFoldDB" id="M5XHS8"/>
<evidence type="ECO:0000256" key="2">
    <source>
        <dbReference type="SAM" id="Phobius"/>
    </source>
</evidence>
<keyword evidence="4" id="KW-1185">Reference proteome</keyword>
<dbReference type="EMBL" id="CM007651">
    <property type="protein sequence ID" value="ONI34132.1"/>
    <property type="molecule type" value="Genomic_DNA"/>
</dbReference>
<dbReference type="eggNOG" id="ENOG502SBNC">
    <property type="taxonomic scope" value="Eukaryota"/>
</dbReference>
<dbReference type="PANTHER" id="PTHR33287">
    <property type="entry name" value="OS03G0453550 PROTEIN"/>
    <property type="match status" value="1"/>
</dbReference>
<feature type="coiled-coil region" evidence="1">
    <location>
        <begin position="5"/>
        <end position="32"/>
    </location>
</feature>
<dbReference type="Proteomes" id="UP000006882">
    <property type="component" value="Chromosome G1"/>
</dbReference>
<feature type="transmembrane region" description="Helical" evidence="2">
    <location>
        <begin position="31"/>
        <end position="52"/>
    </location>
</feature>
<reference evidence="3" key="2">
    <citation type="submission" date="2016-12" db="EMBL/GenBank/DDBJ databases">
        <title>WGS assembly of Prunus persica.</title>
        <authorList>
            <person name="Verde I."/>
            <person name="Jenkins J."/>
            <person name="Dondini L."/>
            <person name="Micali S."/>
            <person name="Pagliarani G."/>
            <person name="Vendramin E."/>
            <person name="Paris R."/>
            <person name="Aramini V."/>
            <person name="Gazza L."/>
            <person name="Rossini L."/>
            <person name="Bassi D."/>
            <person name="Troggio M."/>
            <person name="Shu S."/>
            <person name="Grimwood J.H."/>
            <person name="Tartarini S."/>
            <person name="Dettori M.T."/>
            <person name="Schmutz J."/>
        </authorList>
    </citation>
    <scope>NUCLEOTIDE SEQUENCE</scope>
</reference>
<accession>M5XHS8</accession>
<dbReference type="Gramene" id="ONI34132">
    <property type="protein sequence ID" value="ONI34132"/>
    <property type="gene ID" value="PRUPE_1G464100"/>
</dbReference>
<feature type="transmembrane region" description="Helical" evidence="2">
    <location>
        <begin position="64"/>
        <end position="86"/>
    </location>
</feature>
<keyword evidence="2" id="KW-0812">Transmembrane</keyword>
<dbReference type="EMBL" id="CM007651">
    <property type="protein sequence ID" value="ONI34134.1"/>
    <property type="molecule type" value="Genomic_DNA"/>
</dbReference>
<keyword evidence="1" id="KW-0175">Coiled coil</keyword>
<evidence type="ECO:0000313" key="3">
    <source>
        <dbReference type="EMBL" id="ONI34133.1"/>
    </source>
</evidence>
<dbReference type="Gramene" id="ONI34134">
    <property type="protein sequence ID" value="ONI34134"/>
    <property type="gene ID" value="PRUPE_1G464100"/>
</dbReference>
<proteinExistence type="predicted"/>
<organism evidence="3 4">
    <name type="scientific">Prunus persica</name>
    <name type="common">Peach</name>
    <name type="synonym">Amygdalus persica</name>
    <dbReference type="NCBI Taxonomy" id="3760"/>
    <lineage>
        <taxon>Eukaryota</taxon>
        <taxon>Viridiplantae</taxon>
        <taxon>Streptophyta</taxon>
        <taxon>Embryophyta</taxon>
        <taxon>Tracheophyta</taxon>
        <taxon>Spermatophyta</taxon>
        <taxon>Magnoliopsida</taxon>
        <taxon>eudicotyledons</taxon>
        <taxon>Gunneridae</taxon>
        <taxon>Pentapetalae</taxon>
        <taxon>rosids</taxon>
        <taxon>fabids</taxon>
        <taxon>Rosales</taxon>
        <taxon>Rosaceae</taxon>
        <taxon>Amygdaloideae</taxon>
        <taxon>Amygdaleae</taxon>
        <taxon>Prunus</taxon>
    </lineage>
</organism>
<dbReference type="PANTHER" id="PTHR33287:SF8">
    <property type="entry name" value="TRANSMEMBRANE PROTEIN 188"/>
    <property type="match status" value="1"/>
</dbReference>
<name>M5XHS8_PRUPE</name>
<protein>
    <submittedName>
        <fullName evidence="3">Uncharacterized protein</fullName>
    </submittedName>
</protein>
<sequence>MDFQSKEQESESNKLKERIEKLGKTVTDLETAMMLLVMGYIFFQGAIFASVFHNPSNMSCEYWWIPFSLSCLICVIFAIPFQSYVANWERTKHHHSSAFLKQDLLNHKMVTSSSVETRMYDQPQSQSPPQLQGILKSDRAQVYQRNAFIYLVSLALLAYTILILKACGSIPCHGDATP</sequence>
<dbReference type="EMBL" id="CM007651">
    <property type="protein sequence ID" value="ONI34133.1"/>
    <property type="molecule type" value="Genomic_DNA"/>
</dbReference>
<evidence type="ECO:0000313" key="4">
    <source>
        <dbReference type="Proteomes" id="UP000006882"/>
    </source>
</evidence>
<dbReference type="HOGENOM" id="CLU_1581186_0_0_1"/>
<evidence type="ECO:0000256" key="1">
    <source>
        <dbReference type="SAM" id="Coils"/>
    </source>
</evidence>
<keyword evidence="2" id="KW-1133">Transmembrane helix</keyword>
<feature type="transmembrane region" description="Helical" evidence="2">
    <location>
        <begin position="147"/>
        <end position="164"/>
    </location>
</feature>
<reference evidence="3 4" key="1">
    <citation type="journal article" date="2013" name="Nat. Genet.">
        <title>The high-quality draft genome of peach (Prunus persica) identifies unique patterns of genetic diversity, domestication and genome evolution.</title>
        <authorList>
            <consortium name="International Peach Genome Initiative"/>
            <person name="Verde I."/>
            <person name="Abbott A.G."/>
            <person name="Scalabrin S."/>
            <person name="Jung S."/>
            <person name="Shu S."/>
            <person name="Marroni F."/>
            <person name="Zhebentyayeva T."/>
            <person name="Dettori M.T."/>
            <person name="Grimwood J."/>
            <person name="Cattonaro F."/>
            <person name="Zuccolo A."/>
            <person name="Rossini L."/>
            <person name="Jenkins J."/>
            <person name="Vendramin E."/>
            <person name="Meisel L.A."/>
            <person name="Decroocq V."/>
            <person name="Sosinski B."/>
            <person name="Prochnik S."/>
            <person name="Mitros T."/>
            <person name="Policriti A."/>
            <person name="Cipriani G."/>
            <person name="Dondini L."/>
            <person name="Ficklin S."/>
            <person name="Goodstein D.M."/>
            <person name="Xuan P."/>
            <person name="Del Fabbro C."/>
            <person name="Aramini V."/>
            <person name="Copetti D."/>
            <person name="Gonzalez S."/>
            <person name="Horner D.S."/>
            <person name="Falchi R."/>
            <person name="Lucas S."/>
            <person name="Mica E."/>
            <person name="Maldonado J."/>
            <person name="Lazzari B."/>
            <person name="Bielenberg D."/>
            <person name="Pirona R."/>
            <person name="Miculan M."/>
            <person name="Barakat A."/>
            <person name="Testolin R."/>
            <person name="Stella A."/>
            <person name="Tartarini S."/>
            <person name="Tonutti P."/>
            <person name="Arus P."/>
            <person name="Orellana A."/>
            <person name="Wells C."/>
            <person name="Main D."/>
            <person name="Vizzotto G."/>
            <person name="Silva H."/>
            <person name="Salamini F."/>
            <person name="Schmutz J."/>
            <person name="Morgante M."/>
            <person name="Rokhsar D.S."/>
        </authorList>
    </citation>
    <scope>NUCLEOTIDE SEQUENCE [LARGE SCALE GENOMIC DNA]</scope>
    <source>
        <strain evidence="4">cv. Nemared</strain>
    </source>
</reference>